<dbReference type="PANTHER" id="PTHR40459:SF1">
    <property type="entry name" value="CONSERVED HYPOTHETICAL ALANINE AND LEUCINE RICH PROTEIN"/>
    <property type="match status" value="1"/>
</dbReference>
<keyword evidence="3" id="KW-1185">Reference proteome</keyword>
<organism evidence="2 3">
    <name type="scientific">Geothrix edaphica</name>
    <dbReference type="NCBI Taxonomy" id="2927976"/>
    <lineage>
        <taxon>Bacteria</taxon>
        <taxon>Pseudomonadati</taxon>
        <taxon>Acidobacteriota</taxon>
        <taxon>Holophagae</taxon>
        <taxon>Holophagales</taxon>
        <taxon>Holophagaceae</taxon>
        <taxon>Geothrix</taxon>
    </lineage>
</organism>
<name>A0ABQ5PW35_9BACT</name>
<sequence>MAPEFTILGRGRAGRALAAAWGPRVALLDHDARPGGLVLLAVPDRAVAELAAAFPGRCVHLAGSLHLPGIPCAHPLTSFDGEPRDWTGTPVAVTGAVPDLLRRAFGDLGFAAFDLPGELKPLYHAAAVLSSGHAASLWLGAEALLRAHGVALPGRGLLPLAEATLHNVAALGAAGRTGPFVRGDEATIARDAEALPDPWREIFLKLGRSLG</sequence>
<evidence type="ECO:0000313" key="3">
    <source>
        <dbReference type="Proteomes" id="UP001165044"/>
    </source>
</evidence>
<dbReference type="EMBL" id="BSDC01000001">
    <property type="protein sequence ID" value="GLH66351.1"/>
    <property type="molecule type" value="Genomic_DNA"/>
</dbReference>
<dbReference type="InterPro" id="IPR018931">
    <property type="entry name" value="DUF2520"/>
</dbReference>
<dbReference type="InterPro" id="IPR008927">
    <property type="entry name" value="6-PGluconate_DH-like_C_sf"/>
</dbReference>
<evidence type="ECO:0000259" key="1">
    <source>
        <dbReference type="Pfam" id="PF10728"/>
    </source>
</evidence>
<evidence type="ECO:0000313" key="2">
    <source>
        <dbReference type="EMBL" id="GLH66351.1"/>
    </source>
</evidence>
<accession>A0ABQ5PW35</accession>
<dbReference type="Gene3D" id="1.10.1040.20">
    <property type="entry name" value="ProC-like, C-terminal domain"/>
    <property type="match status" value="1"/>
</dbReference>
<dbReference type="Pfam" id="PF10728">
    <property type="entry name" value="DUF2520"/>
    <property type="match status" value="1"/>
</dbReference>
<feature type="domain" description="DUF2520" evidence="1">
    <location>
        <begin position="99"/>
        <end position="209"/>
    </location>
</feature>
<protein>
    <recommendedName>
        <fullName evidence="1">DUF2520 domain-containing protein</fullName>
    </recommendedName>
</protein>
<gene>
    <name evidence="2" type="ORF">GETHED_07150</name>
</gene>
<comment type="caution">
    <text evidence="2">The sequence shown here is derived from an EMBL/GenBank/DDBJ whole genome shotgun (WGS) entry which is preliminary data.</text>
</comment>
<dbReference type="SUPFAM" id="SSF48179">
    <property type="entry name" value="6-phosphogluconate dehydrogenase C-terminal domain-like"/>
    <property type="match status" value="1"/>
</dbReference>
<reference evidence="2" key="1">
    <citation type="journal article" date="2023" name="Antonie Van Leeuwenhoek">
        <title>Mesoterricola silvestris gen. nov., sp. nov., Mesoterricola sediminis sp. nov., Geothrix oryzae sp. nov., Geothrix edaphica sp. nov., Geothrix rubra sp. nov., and Geothrix limicola sp. nov., six novel members of Acidobacteriota isolated from soils.</title>
        <authorList>
            <person name="Itoh H."/>
            <person name="Sugisawa Y."/>
            <person name="Mise K."/>
            <person name="Xu Z."/>
            <person name="Kuniyasu M."/>
            <person name="Ushijima N."/>
            <person name="Kawano K."/>
            <person name="Kobayashi E."/>
            <person name="Shiratori Y."/>
            <person name="Masuda Y."/>
            <person name="Senoo K."/>
        </authorList>
    </citation>
    <scope>NUCLEOTIDE SEQUENCE</scope>
    <source>
        <strain evidence="2">Red802</strain>
    </source>
</reference>
<dbReference type="Proteomes" id="UP001165044">
    <property type="component" value="Unassembled WGS sequence"/>
</dbReference>
<proteinExistence type="predicted"/>
<dbReference type="InterPro" id="IPR037108">
    <property type="entry name" value="TM1727-like_C_sf"/>
</dbReference>
<dbReference type="PANTHER" id="PTHR40459">
    <property type="entry name" value="CONSERVED HYPOTHETICAL ALANINE AND LEUCINE RICH PROTEIN"/>
    <property type="match status" value="1"/>
</dbReference>